<gene>
    <name evidence="1" type="ORF">LCGC14_2203820</name>
</gene>
<proteinExistence type="predicted"/>
<comment type="caution">
    <text evidence="1">The sequence shown here is derived from an EMBL/GenBank/DDBJ whole genome shotgun (WGS) entry which is preliminary data.</text>
</comment>
<evidence type="ECO:0000313" key="1">
    <source>
        <dbReference type="EMBL" id="KKL60588.1"/>
    </source>
</evidence>
<dbReference type="AlphaFoldDB" id="A0A0F9DFU8"/>
<dbReference type="EMBL" id="LAZR01029099">
    <property type="protein sequence ID" value="KKL60588.1"/>
    <property type="molecule type" value="Genomic_DNA"/>
</dbReference>
<accession>A0A0F9DFU8</accession>
<sequence length="142" mass="16364">MSESEQDFFEMANSITGKNYESATVIGPRDLITIFDQWKERNKPIEERNKPIEEGVLKVYTNQIIQNLTSQTQPYSEVLVASLIGISINLGLKYDELFQALFNMFKNPNFFSKDHLFNILFGLALLNTPKNEFSLIMSVLYL</sequence>
<name>A0A0F9DFU8_9ZZZZ</name>
<protein>
    <submittedName>
        <fullName evidence="1">Uncharacterized protein</fullName>
    </submittedName>
</protein>
<reference evidence="1" key="1">
    <citation type="journal article" date="2015" name="Nature">
        <title>Complex archaea that bridge the gap between prokaryotes and eukaryotes.</title>
        <authorList>
            <person name="Spang A."/>
            <person name="Saw J.H."/>
            <person name="Jorgensen S.L."/>
            <person name="Zaremba-Niedzwiedzka K."/>
            <person name="Martijn J."/>
            <person name="Lind A.E."/>
            <person name="van Eijk R."/>
            <person name="Schleper C."/>
            <person name="Guy L."/>
            <person name="Ettema T.J."/>
        </authorList>
    </citation>
    <scope>NUCLEOTIDE SEQUENCE</scope>
</reference>
<organism evidence="1">
    <name type="scientific">marine sediment metagenome</name>
    <dbReference type="NCBI Taxonomy" id="412755"/>
    <lineage>
        <taxon>unclassified sequences</taxon>
        <taxon>metagenomes</taxon>
        <taxon>ecological metagenomes</taxon>
    </lineage>
</organism>